<sequence length="183" mass="20663">MRRELAMNRLRDMDTGFGVHVYRKPDLALVLGETGQRLDRTLSSLVAANVLVRAARGVYAFAWSAHLGEATLHTVARRLRPRQLVWESLESALSRWGVISQIPVDRVTFMTTGREGLAVTPYGTIEFTHCALDWSRILPNLVPRDGGMTPLASKRWAYRDLKATGRNLDLVDMDELENDDGWE</sequence>
<name>A0AAX1LNB8_BIFLI</name>
<protein>
    <recommendedName>
        <fullName evidence="3">PF13338 domain protein</fullName>
    </recommendedName>
</protein>
<proteinExistence type="predicted"/>
<evidence type="ECO:0000313" key="2">
    <source>
        <dbReference type="Proteomes" id="UP000663618"/>
    </source>
</evidence>
<evidence type="ECO:0000313" key="1">
    <source>
        <dbReference type="EMBL" id="QSP98710.1"/>
    </source>
</evidence>
<dbReference type="AlphaFoldDB" id="A0AAX1LNB8"/>
<organism evidence="1 2">
    <name type="scientific">Bifidobacterium longum subsp. infantis</name>
    <dbReference type="NCBI Taxonomy" id="1682"/>
    <lineage>
        <taxon>Bacteria</taxon>
        <taxon>Bacillati</taxon>
        <taxon>Actinomycetota</taxon>
        <taxon>Actinomycetes</taxon>
        <taxon>Bifidobacteriales</taxon>
        <taxon>Bifidobacteriaceae</taxon>
        <taxon>Bifidobacterium</taxon>
    </lineage>
</organism>
<gene>
    <name evidence="1" type="ORF">BLI009_10075</name>
</gene>
<accession>A0AAX1LNB8</accession>
<dbReference type="RefSeq" id="WP_032684719.1">
    <property type="nucleotide sequence ID" value="NZ_BCYF01000107.1"/>
</dbReference>
<reference evidence="1" key="1">
    <citation type="submission" date="2021-03" db="EMBL/GenBank/DDBJ databases">
        <title>Genome sequencing of Bifidobacterium longum subsp. infantis JCM 7009.</title>
        <authorList>
            <person name="Kim J."/>
        </authorList>
    </citation>
    <scope>NUCLEOTIDE SEQUENCE</scope>
    <source>
        <strain evidence="1">JCM 7009</strain>
    </source>
</reference>
<dbReference type="InterPro" id="IPR059220">
    <property type="entry name" value="AbiEi"/>
</dbReference>
<dbReference type="NCBIfam" id="NF047376">
    <property type="entry name" value="TAA_AbiEi"/>
    <property type="match status" value="1"/>
</dbReference>
<dbReference type="EMBL" id="CP071248">
    <property type="protein sequence ID" value="QSP98710.1"/>
    <property type="molecule type" value="Genomic_DNA"/>
</dbReference>
<evidence type="ECO:0008006" key="3">
    <source>
        <dbReference type="Google" id="ProtNLM"/>
    </source>
</evidence>
<dbReference type="Proteomes" id="UP000663618">
    <property type="component" value="Chromosome"/>
</dbReference>